<evidence type="ECO:0000256" key="10">
    <source>
        <dbReference type="SAM" id="MobiDB-lite"/>
    </source>
</evidence>
<comment type="subcellular location">
    <subcellularLocation>
        <location evidence="1">Membrane</location>
        <topology evidence="1">Multi-pass membrane protein</topology>
    </subcellularLocation>
</comment>
<evidence type="ECO:0000256" key="8">
    <source>
        <dbReference type="ARBA" id="ARBA00023170"/>
    </source>
</evidence>
<keyword evidence="9" id="KW-0807">Transducer</keyword>
<name>A0AAD6U0B9_9AGAR</name>
<dbReference type="PANTHER" id="PTHR28097">
    <property type="entry name" value="PHEROMONE A FACTOR RECEPTOR"/>
    <property type="match status" value="1"/>
</dbReference>
<sequence>MGGTGAGTRRHVKVPIVWAGNMINHAPAWCEISIRIMMGASVGLPAASLCINRRLYHIASVRAVSISKAEKRRTIFIDSLICGLFPALYIAFQYIVPGHRFDIFQDIGCYPAFFNSLPTYFISSMWPVIIGLRAEMRDRIGHDTRGVNRGYTLDETGSTVLRSCAGTVRRPPPPAPPPQIDVASASQRRTQTHRAQAARSGSAARPLADALRKSGADAVPQSTSEARSPPRKSQRRGSARLLAAFKSQEARALLQDAPDSKCNPRLTRTSDRHTRENVSAAPSPRTTLVPRVQHRPRIRRPVRLRGSGSRGRHGGLPKQDRGAARAALREAGAGVFYSGRPLAQSITALVGSPATSPRCAGPKQVQVSHP</sequence>
<dbReference type="Proteomes" id="UP001222325">
    <property type="component" value="Unassembled WGS sequence"/>
</dbReference>
<evidence type="ECO:0000313" key="13">
    <source>
        <dbReference type="Proteomes" id="UP001222325"/>
    </source>
</evidence>
<evidence type="ECO:0000256" key="7">
    <source>
        <dbReference type="ARBA" id="ARBA00023136"/>
    </source>
</evidence>
<evidence type="ECO:0000256" key="11">
    <source>
        <dbReference type="SAM" id="Phobius"/>
    </source>
</evidence>
<dbReference type="Pfam" id="PF02076">
    <property type="entry name" value="STE3"/>
    <property type="match status" value="1"/>
</dbReference>
<feature type="region of interest" description="Disordered" evidence="10">
    <location>
        <begin position="351"/>
        <end position="370"/>
    </location>
</feature>
<accession>A0AAD6U0B9</accession>
<evidence type="ECO:0000256" key="4">
    <source>
        <dbReference type="ARBA" id="ARBA00022692"/>
    </source>
</evidence>
<feature type="region of interest" description="Disordered" evidence="10">
    <location>
        <begin position="304"/>
        <end position="325"/>
    </location>
</feature>
<feature type="compositionally biased region" description="Pro residues" evidence="10">
    <location>
        <begin position="170"/>
        <end position="179"/>
    </location>
</feature>
<evidence type="ECO:0000256" key="6">
    <source>
        <dbReference type="ARBA" id="ARBA00023040"/>
    </source>
</evidence>
<keyword evidence="6" id="KW-0297">G-protein coupled receptor</keyword>
<keyword evidence="3" id="KW-0589">Pheromone response</keyword>
<keyword evidence="7 11" id="KW-0472">Membrane</keyword>
<proteinExistence type="inferred from homology"/>
<dbReference type="GO" id="GO:0004932">
    <property type="term" value="F:mating-type factor pheromone receptor activity"/>
    <property type="evidence" value="ECO:0007669"/>
    <property type="project" value="InterPro"/>
</dbReference>
<reference evidence="12" key="1">
    <citation type="submission" date="2023-03" db="EMBL/GenBank/DDBJ databases">
        <title>Massive genome expansion in bonnet fungi (Mycena s.s.) driven by repeated elements and novel gene families across ecological guilds.</title>
        <authorList>
            <consortium name="Lawrence Berkeley National Laboratory"/>
            <person name="Harder C.B."/>
            <person name="Miyauchi S."/>
            <person name="Viragh M."/>
            <person name="Kuo A."/>
            <person name="Thoen E."/>
            <person name="Andreopoulos B."/>
            <person name="Lu D."/>
            <person name="Skrede I."/>
            <person name="Drula E."/>
            <person name="Henrissat B."/>
            <person name="Morin E."/>
            <person name="Kohler A."/>
            <person name="Barry K."/>
            <person name="LaButti K."/>
            <person name="Morin E."/>
            <person name="Salamov A."/>
            <person name="Lipzen A."/>
            <person name="Mereny Z."/>
            <person name="Hegedus B."/>
            <person name="Baldrian P."/>
            <person name="Stursova M."/>
            <person name="Weitz H."/>
            <person name="Taylor A."/>
            <person name="Grigoriev I.V."/>
            <person name="Nagy L.G."/>
            <person name="Martin F."/>
            <person name="Kauserud H."/>
        </authorList>
    </citation>
    <scope>NUCLEOTIDE SEQUENCE</scope>
    <source>
        <strain evidence="12">CBHHK173m</strain>
    </source>
</reference>
<dbReference type="EMBL" id="JARJCN010000040">
    <property type="protein sequence ID" value="KAJ7083641.1"/>
    <property type="molecule type" value="Genomic_DNA"/>
</dbReference>
<feature type="compositionally biased region" description="Low complexity" evidence="10">
    <location>
        <begin position="185"/>
        <end position="205"/>
    </location>
</feature>
<keyword evidence="5 11" id="KW-1133">Transmembrane helix</keyword>
<protein>
    <submittedName>
        <fullName evidence="12">Pheromone A receptor-domain-containing protein</fullName>
    </submittedName>
</protein>
<gene>
    <name evidence="12" type="ORF">B0H15DRAFT_802696</name>
</gene>
<feature type="region of interest" description="Disordered" evidence="10">
    <location>
        <begin position="165"/>
        <end position="238"/>
    </location>
</feature>
<keyword evidence="13" id="KW-1185">Reference proteome</keyword>
<dbReference type="PRINTS" id="PR00899">
    <property type="entry name" value="GPCRSTE3"/>
</dbReference>
<dbReference type="PANTHER" id="PTHR28097:SF1">
    <property type="entry name" value="PHEROMONE A FACTOR RECEPTOR"/>
    <property type="match status" value="1"/>
</dbReference>
<evidence type="ECO:0000256" key="5">
    <source>
        <dbReference type="ARBA" id="ARBA00022989"/>
    </source>
</evidence>
<feature type="transmembrane region" description="Helical" evidence="11">
    <location>
        <begin position="73"/>
        <end position="92"/>
    </location>
</feature>
<keyword evidence="8 12" id="KW-0675">Receptor</keyword>
<comment type="similarity">
    <text evidence="2">Belongs to the G-protein coupled receptor 4 family.</text>
</comment>
<keyword evidence="4 11" id="KW-0812">Transmembrane</keyword>
<evidence type="ECO:0000256" key="3">
    <source>
        <dbReference type="ARBA" id="ARBA00022507"/>
    </source>
</evidence>
<dbReference type="InterPro" id="IPR001499">
    <property type="entry name" value="GPCR_STE3"/>
</dbReference>
<feature type="compositionally biased region" description="Basic residues" evidence="10">
    <location>
        <begin position="229"/>
        <end position="238"/>
    </location>
</feature>
<organism evidence="12 13">
    <name type="scientific">Mycena belliarum</name>
    <dbReference type="NCBI Taxonomy" id="1033014"/>
    <lineage>
        <taxon>Eukaryota</taxon>
        <taxon>Fungi</taxon>
        <taxon>Dikarya</taxon>
        <taxon>Basidiomycota</taxon>
        <taxon>Agaricomycotina</taxon>
        <taxon>Agaricomycetes</taxon>
        <taxon>Agaricomycetidae</taxon>
        <taxon>Agaricales</taxon>
        <taxon>Marasmiineae</taxon>
        <taxon>Mycenaceae</taxon>
        <taxon>Mycena</taxon>
    </lineage>
</organism>
<dbReference type="CDD" id="cd14966">
    <property type="entry name" value="7tmD_STE3"/>
    <property type="match status" value="1"/>
</dbReference>
<dbReference type="GO" id="GO:0005886">
    <property type="term" value="C:plasma membrane"/>
    <property type="evidence" value="ECO:0007669"/>
    <property type="project" value="TreeGrafter"/>
</dbReference>
<feature type="region of interest" description="Disordered" evidence="10">
    <location>
        <begin position="252"/>
        <end position="285"/>
    </location>
</feature>
<feature type="transmembrane region" description="Helical" evidence="11">
    <location>
        <begin position="112"/>
        <end position="132"/>
    </location>
</feature>
<comment type="caution">
    <text evidence="12">The sequence shown here is derived from an EMBL/GenBank/DDBJ whole genome shotgun (WGS) entry which is preliminary data.</text>
</comment>
<dbReference type="AlphaFoldDB" id="A0AAD6U0B9"/>
<evidence type="ECO:0000313" key="12">
    <source>
        <dbReference type="EMBL" id="KAJ7083641.1"/>
    </source>
</evidence>
<evidence type="ECO:0000256" key="2">
    <source>
        <dbReference type="ARBA" id="ARBA00011085"/>
    </source>
</evidence>
<evidence type="ECO:0000256" key="9">
    <source>
        <dbReference type="ARBA" id="ARBA00023224"/>
    </source>
</evidence>
<evidence type="ECO:0000256" key="1">
    <source>
        <dbReference type="ARBA" id="ARBA00004141"/>
    </source>
</evidence>
<dbReference type="GO" id="GO:0000750">
    <property type="term" value="P:pheromone-dependent signal transduction involved in conjugation with cellular fusion"/>
    <property type="evidence" value="ECO:0007669"/>
    <property type="project" value="TreeGrafter"/>
</dbReference>